<proteinExistence type="predicted"/>
<dbReference type="InterPro" id="IPR050789">
    <property type="entry name" value="Diverse_Enzym_Activities"/>
</dbReference>
<dbReference type="SUPFAM" id="SSF56601">
    <property type="entry name" value="beta-lactamase/transpeptidase-like"/>
    <property type="match status" value="1"/>
</dbReference>
<evidence type="ECO:0000313" key="3">
    <source>
        <dbReference type="Proteomes" id="UP001589867"/>
    </source>
</evidence>
<dbReference type="PANTHER" id="PTHR43283:SF3">
    <property type="entry name" value="BETA-LACTAMASE FAMILY PROTEIN (AFU_ORTHOLOGUE AFUA_5G07500)"/>
    <property type="match status" value="1"/>
</dbReference>
<gene>
    <name evidence="2" type="ORF">ACFFIA_27975</name>
</gene>
<accession>A0ABV6MA85</accession>
<keyword evidence="3" id="KW-1185">Reference proteome</keyword>
<dbReference type="InterPro" id="IPR001466">
    <property type="entry name" value="Beta-lactam-related"/>
</dbReference>
<organism evidence="2 3">
    <name type="scientific">Phytohabitans kaempferiae</name>
    <dbReference type="NCBI Taxonomy" id="1620943"/>
    <lineage>
        <taxon>Bacteria</taxon>
        <taxon>Bacillati</taxon>
        <taxon>Actinomycetota</taxon>
        <taxon>Actinomycetes</taxon>
        <taxon>Micromonosporales</taxon>
        <taxon>Micromonosporaceae</taxon>
    </lineage>
</organism>
<sequence length="398" mass="42725">MTVDGERLARLDRYLASLVDAGRLPGWSFAVSHRGELAYESFGGHRDREAGLPVEPDTIYRLWSMTKPVTSVAALVLVEEGVLSLQDPVARYIPEFADARVYRQGPPSRPVTDPLTEPIRLWHLLSHTSGLTYGFHRAHPVDEIYTAAGYEWSTPPGLSLAECCAAWAGFPLLFQPGTAWNYGVSSDVLGRVVEVASGQPLDKFFADRVFGPLGMRDTGFVVDPGQRDRLAAFYTVGPDGGIARNDALGTLGTVEPACLSGSAGLVSTLGDYLRFGRLLLGGGEVDGTRVLGPRTVAYMTRNHLPGGADLAAVGRPVFAEMPWAGVGFGLGFAVVLDSAATKVPSSDGEYGWHSAASTIFWVDPAEELTAVFLTQLMPSSALPLHSRLRQFVHQAIVG</sequence>
<dbReference type="PANTHER" id="PTHR43283">
    <property type="entry name" value="BETA-LACTAMASE-RELATED"/>
    <property type="match status" value="1"/>
</dbReference>
<keyword evidence="2" id="KW-0378">Hydrolase</keyword>
<dbReference type="Gene3D" id="3.40.710.10">
    <property type="entry name" value="DD-peptidase/beta-lactamase superfamily"/>
    <property type="match status" value="1"/>
</dbReference>
<comment type="caution">
    <text evidence="2">The sequence shown here is derived from an EMBL/GenBank/DDBJ whole genome shotgun (WGS) entry which is preliminary data.</text>
</comment>
<name>A0ABV6MA85_9ACTN</name>
<evidence type="ECO:0000313" key="2">
    <source>
        <dbReference type="EMBL" id="MFC0531489.1"/>
    </source>
</evidence>
<dbReference type="InterPro" id="IPR012338">
    <property type="entry name" value="Beta-lactam/transpept-like"/>
</dbReference>
<dbReference type="EC" id="3.-.-.-" evidence="2"/>
<dbReference type="Pfam" id="PF00144">
    <property type="entry name" value="Beta-lactamase"/>
    <property type="match status" value="1"/>
</dbReference>
<protein>
    <submittedName>
        <fullName evidence="2">Serine hydrolase domain-containing protein</fullName>
        <ecNumber evidence="2">3.-.-.-</ecNumber>
    </submittedName>
</protein>
<reference evidence="2 3" key="1">
    <citation type="submission" date="2024-09" db="EMBL/GenBank/DDBJ databases">
        <authorList>
            <person name="Sun Q."/>
            <person name="Mori K."/>
        </authorList>
    </citation>
    <scope>NUCLEOTIDE SEQUENCE [LARGE SCALE GENOMIC DNA]</scope>
    <source>
        <strain evidence="2 3">TBRC 3947</strain>
    </source>
</reference>
<dbReference type="RefSeq" id="WP_377255993.1">
    <property type="nucleotide sequence ID" value="NZ_JBHLUH010000060.1"/>
</dbReference>
<dbReference type="Proteomes" id="UP001589867">
    <property type="component" value="Unassembled WGS sequence"/>
</dbReference>
<evidence type="ECO:0000259" key="1">
    <source>
        <dbReference type="Pfam" id="PF00144"/>
    </source>
</evidence>
<dbReference type="GO" id="GO:0016787">
    <property type="term" value="F:hydrolase activity"/>
    <property type="evidence" value="ECO:0007669"/>
    <property type="project" value="UniProtKB-KW"/>
</dbReference>
<feature type="domain" description="Beta-lactamase-related" evidence="1">
    <location>
        <begin position="11"/>
        <end position="380"/>
    </location>
</feature>
<dbReference type="EMBL" id="JBHLUH010000060">
    <property type="protein sequence ID" value="MFC0531489.1"/>
    <property type="molecule type" value="Genomic_DNA"/>
</dbReference>